<gene>
    <name evidence="6" type="ordered locus">Nther_2644</name>
</gene>
<dbReference type="SMART" id="SM00382">
    <property type="entry name" value="AAA"/>
    <property type="match status" value="1"/>
</dbReference>
<dbReference type="GO" id="GO:0005524">
    <property type="term" value="F:ATP binding"/>
    <property type="evidence" value="ECO:0007669"/>
    <property type="project" value="UniProtKB-KW"/>
</dbReference>
<dbReference type="KEGG" id="nth:Nther_2644"/>
<name>B2A293_NATTJ</name>
<reference evidence="6 7" key="1">
    <citation type="submission" date="2008-04" db="EMBL/GenBank/DDBJ databases">
        <title>Complete sequence of chromosome of Natranaerobius thermophilus JW/NM-WN-LF.</title>
        <authorList>
            <consortium name="US DOE Joint Genome Institute"/>
            <person name="Copeland A."/>
            <person name="Lucas S."/>
            <person name="Lapidus A."/>
            <person name="Glavina del Rio T."/>
            <person name="Dalin E."/>
            <person name="Tice H."/>
            <person name="Bruce D."/>
            <person name="Goodwin L."/>
            <person name="Pitluck S."/>
            <person name="Chertkov O."/>
            <person name="Brettin T."/>
            <person name="Detter J.C."/>
            <person name="Han C."/>
            <person name="Kuske C.R."/>
            <person name="Schmutz J."/>
            <person name="Larimer F."/>
            <person name="Land M."/>
            <person name="Hauser L."/>
            <person name="Kyrpides N."/>
            <person name="Lykidis A."/>
            <person name="Mesbah N.M."/>
            <person name="Wiegel J."/>
        </authorList>
    </citation>
    <scope>NUCLEOTIDE SEQUENCE [LARGE SCALE GENOMIC DNA]</scope>
    <source>
        <strain evidence="7">ATCC BAA-1301 / DSM 18059 / JW/NM-WN-LF</strain>
    </source>
</reference>
<evidence type="ECO:0000256" key="2">
    <source>
        <dbReference type="ARBA" id="ARBA00022448"/>
    </source>
</evidence>
<dbReference type="GO" id="GO:0055085">
    <property type="term" value="P:transmembrane transport"/>
    <property type="evidence" value="ECO:0007669"/>
    <property type="project" value="UniProtKB-ARBA"/>
</dbReference>
<evidence type="ECO:0000313" key="7">
    <source>
        <dbReference type="Proteomes" id="UP000001683"/>
    </source>
</evidence>
<sequence length="322" mass="36151">MSQSLIEVSNLHKAFPVNKQLLKKPDWLKAVRGVDFSVTTGETYGLVGESGCGKSTVSKLLLRLLEPDTGEVSFQGQNILSLSKAKMKQIRRQMQIVFQDPYASLDPKWKIGSIIGEPLKIHGIGTKEERRKKVKELMELTDLRPEFMERYAHEFSGGQRQRIGIARALALDPKIIIADEPVSALDVSIQAQIINLFKRLQRELGLGYIFIAHDLSVVRHISDRVGVMYLGQIVEEAPTQKLFKDAKHPYTSGLISTIPLPDPTKRKELELVEGEVPSPINPPAGCGFHPRCPYTKSECKENPPPKVQIDNNHMVRCHLYAE</sequence>
<evidence type="ECO:0000313" key="6">
    <source>
        <dbReference type="EMBL" id="ACB86199.1"/>
    </source>
</evidence>
<reference evidence="6 7" key="2">
    <citation type="journal article" date="2011" name="J. Bacteriol.">
        <title>Complete genome sequence of the anaerobic, halophilic alkalithermophile Natranaerobius thermophilus JW/NM-WN-LF.</title>
        <authorList>
            <person name="Zhao B."/>
            <person name="Mesbah N.M."/>
            <person name="Dalin E."/>
            <person name="Goodwin L."/>
            <person name="Nolan M."/>
            <person name="Pitluck S."/>
            <person name="Chertkov O."/>
            <person name="Brettin T.S."/>
            <person name="Han J."/>
            <person name="Larimer F.W."/>
            <person name="Land M.L."/>
            <person name="Hauser L."/>
            <person name="Kyrpides N."/>
            <person name="Wiegel J."/>
        </authorList>
    </citation>
    <scope>NUCLEOTIDE SEQUENCE [LARGE SCALE GENOMIC DNA]</scope>
    <source>
        <strain evidence="7">ATCC BAA-1301 / DSM 18059 / JW/NM-WN-LF</strain>
    </source>
</reference>
<dbReference type="InterPro" id="IPR003593">
    <property type="entry name" value="AAA+_ATPase"/>
</dbReference>
<dbReference type="InterPro" id="IPR027417">
    <property type="entry name" value="P-loop_NTPase"/>
</dbReference>
<comment type="similarity">
    <text evidence="1">Belongs to the ABC transporter superfamily.</text>
</comment>
<proteinExistence type="inferred from homology"/>
<dbReference type="NCBIfam" id="TIGR01727">
    <property type="entry name" value="oligo_HPY"/>
    <property type="match status" value="1"/>
</dbReference>
<evidence type="ECO:0000256" key="3">
    <source>
        <dbReference type="ARBA" id="ARBA00022741"/>
    </source>
</evidence>
<dbReference type="PROSITE" id="PS50893">
    <property type="entry name" value="ABC_TRANSPORTER_2"/>
    <property type="match status" value="1"/>
</dbReference>
<dbReference type="CDD" id="cd03257">
    <property type="entry name" value="ABC_NikE_OppD_transporters"/>
    <property type="match status" value="1"/>
</dbReference>
<dbReference type="PROSITE" id="PS00211">
    <property type="entry name" value="ABC_TRANSPORTER_1"/>
    <property type="match status" value="1"/>
</dbReference>
<dbReference type="OrthoDB" id="9802772at2"/>
<dbReference type="Proteomes" id="UP000001683">
    <property type="component" value="Chromosome"/>
</dbReference>
<dbReference type="eggNOG" id="COG4608">
    <property type="taxonomic scope" value="Bacteria"/>
</dbReference>
<organism evidence="6 7">
    <name type="scientific">Natranaerobius thermophilus (strain ATCC BAA-1301 / DSM 18059 / JW/NM-WN-LF)</name>
    <dbReference type="NCBI Taxonomy" id="457570"/>
    <lineage>
        <taxon>Bacteria</taxon>
        <taxon>Bacillati</taxon>
        <taxon>Bacillota</taxon>
        <taxon>Clostridia</taxon>
        <taxon>Natranaerobiales</taxon>
        <taxon>Natranaerobiaceae</taxon>
        <taxon>Natranaerobius</taxon>
    </lineage>
</organism>
<dbReference type="FunFam" id="3.40.50.300:FF:000016">
    <property type="entry name" value="Oligopeptide ABC transporter ATP-binding component"/>
    <property type="match status" value="1"/>
</dbReference>
<keyword evidence="4" id="KW-0067">ATP-binding</keyword>
<dbReference type="AlphaFoldDB" id="B2A293"/>
<dbReference type="HOGENOM" id="CLU_000604_1_23_9"/>
<dbReference type="InterPro" id="IPR017871">
    <property type="entry name" value="ABC_transporter-like_CS"/>
</dbReference>
<dbReference type="Pfam" id="PF08352">
    <property type="entry name" value="oligo_HPY"/>
    <property type="match status" value="1"/>
</dbReference>
<dbReference type="InterPro" id="IPR003439">
    <property type="entry name" value="ABC_transporter-like_ATP-bd"/>
</dbReference>
<evidence type="ECO:0000259" key="5">
    <source>
        <dbReference type="PROSITE" id="PS50893"/>
    </source>
</evidence>
<keyword evidence="2" id="KW-0813">Transport</keyword>
<dbReference type="SUPFAM" id="SSF52540">
    <property type="entry name" value="P-loop containing nucleoside triphosphate hydrolases"/>
    <property type="match status" value="1"/>
</dbReference>
<dbReference type="Gene3D" id="3.40.50.300">
    <property type="entry name" value="P-loop containing nucleotide triphosphate hydrolases"/>
    <property type="match status" value="1"/>
</dbReference>
<dbReference type="GO" id="GO:0016887">
    <property type="term" value="F:ATP hydrolysis activity"/>
    <property type="evidence" value="ECO:0007669"/>
    <property type="project" value="InterPro"/>
</dbReference>
<dbReference type="Pfam" id="PF00005">
    <property type="entry name" value="ABC_tran"/>
    <property type="match status" value="1"/>
</dbReference>
<dbReference type="GO" id="GO:0015833">
    <property type="term" value="P:peptide transport"/>
    <property type="evidence" value="ECO:0007669"/>
    <property type="project" value="InterPro"/>
</dbReference>
<dbReference type="InParanoid" id="B2A293"/>
<dbReference type="EMBL" id="CP001034">
    <property type="protein sequence ID" value="ACB86199.1"/>
    <property type="molecule type" value="Genomic_DNA"/>
</dbReference>
<protein>
    <submittedName>
        <fullName evidence="6">Oligopeptide/dipeptide ABC transporter, ATPase subunit</fullName>
    </submittedName>
</protein>
<dbReference type="STRING" id="457570.Nther_2644"/>
<dbReference type="InterPro" id="IPR050319">
    <property type="entry name" value="ABC_transp_ATP-bind"/>
</dbReference>
<feature type="domain" description="ABC transporter" evidence="5">
    <location>
        <begin position="6"/>
        <end position="255"/>
    </location>
</feature>
<evidence type="ECO:0000256" key="4">
    <source>
        <dbReference type="ARBA" id="ARBA00022840"/>
    </source>
</evidence>
<evidence type="ECO:0000256" key="1">
    <source>
        <dbReference type="ARBA" id="ARBA00005417"/>
    </source>
</evidence>
<dbReference type="PANTHER" id="PTHR43776">
    <property type="entry name" value="TRANSPORT ATP-BINDING PROTEIN"/>
    <property type="match status" value="1"/>
</dbReference>
<dbReference type="RefSeq" id="WP_012449037.1">
    <property type="nucleotide sequence ID" value="NC_010718.1"/>
</dbReference>
<accession>B2A293</accession>
<keyword evidence="7" id="KW-1185">Reference proteome</keyword>
<dbReference type="InterPro" id="IPR013563">
    <property type="entry name" value="Oligopep_ABC_C"/>
</dbReference>
<dbReference type="PANTHER" id="PTHR43776:SF7">
    <property type="entry name" value="D,D-DIPEPTIDE TRANSPORT ATP-BINDING PROTEIN DDPF-RELATED"/>
    <property type="match status" value="1"/>
</dbReference>
<keyword evidence="3" id="KW-0547">Nucleotide-binding</keyword>